<organism evidence="1 2">
    <name type="scientific">Mycena alexandri</name>
    <dbReference type="NCBI Taxonomy" id="1745969"/>
    <lineage>
        <taxon>Eukaryota</taxon>
        <taxon>Fungi</taxon>
        <taxon>Dikarya</taxon>
        <taxon>Basidiomycota</taxon>
        <taxon>Agaricomycotina</taxon>
        <taxon>Agaricomycetes</taxon>
        <taxon>Agaricomycetidae</taxon>
        <taxon>Agaricales</taxon>
        <taxon>Marasmiineae</taxon>
        <taxon>Mycenaceae</taxon>
        <taxon>Mycena</taxon>
    </lineage>
</organism>
<evidence type="ECO:0000313" key="2">
    <source>
        <dbReference type="Proteomes" id="UP001218188"/>
    </source>
</evidence>
<dbReference type="EMBL" id="JARJCM010000020">
    <property type="protein sequence ID" value="KAJ7040744.1"/>
    <property type="molecule type" value="Genomic_DNA"/>
</dbReference>
<protein>
    <submittedName>
        <fullName evidence="1">Uncharacterized protein</fullName>
    </submittedName>
</protein>
<keyword evidence="2" id="KW-1185">Reference proteome</keyword>
<gene>
    <name evidence="1" type="ORF">C8F04DRAFT_1177725</name>
</gene>
<comment type="caution">
    <text evidence="1">The sequence shown here is derived from an EMBL/GenBank/DDBJ whole genome shotgun (WGS) entry which is preliminary data.</text>
</comment>
<sequence length="256" mass="28954">MNRSLPRRTLRLTGDVRDRSFEATGVSERCEVWEDVKGLRSGPRPEEARNDLQTSLCEPPHTCRQTAKTFNERRIRKGIDLNFKSLHRAKNKPGMRVVHHGCPVFVKSEANVGVTLPPQSGKLSACSIGAEGSCYTLEQRHWKSGDRGPSQRAPSKIKIEGQMMGLGVEGKGLQQRDIGFVEVRQRPQDGRWIALGVRSSERWREDTGQNALATFRSRWPPGVAPLLLLLQYWAYPNPCHSGVYYVEHTPETWRGK</sequence>
<evidence type="ECO:0000313" key="1">
    <source>
        <dbReference type="EMBL" id="KAJ7040744.1"/>
    </source>
</evidence>
<proteinExistence type="predicted"/>
<name>A0AAD6T6I7_9AGAR</name>
<reference evidence="1" key="1">
    <citation type="submission" date="2023-03" db="EMBL/GenBank/DDBJ databases">
        <title>Massive genome expansion in bonnet fungi (Mycena s.s.) driven by repeated elements and novel gene families across ecological guilds.</title>
        <authorList>
            <consortium name="Lawrence Berkeley National Laboratory"/>
            <person name="Harder C.B."/>
            <person name="Miyauchi S."/>
            <person name="Viragh M."/>
            <person name="Kuo A."/>
            <person name="Thoen E."/>
            <person name="Andreopoulos B."/>
            <person name="Lu D."/>
            <person name="Skrede I."/>
            <person name="Drula E."/>
            <person name="Henrissat B."/>
            <person name="Morin E."/>
            <person name="Kohler A."/>
            <person name="Barry K."/>
            <person name="LaButti K."/>
            <person name="Morin E."/>
            <person name="Salamov A."/>
            <person name="Lipzen A."/>
            <person name="Mereny Z."/>
            <person name="Hegedus B."/>
            <person name="Baldrian P."/>
            <person name="Stursova M."/>
            <person name="Weitz H."/>
            <person name="Taylor A."/>
            <person name="Grigoriev I.V."/>
            <person name="Nagy L.G."/>
            <person name="Martin F."/>
            <person name="Kauserud H."/>
        </authorList>
    </citation>
    <scope>NUCLEOTIDE SEQUENCE</scope>
    <source>
        <strain evidence="1">CBHHK200</strain>
    </source>
</reference>
<accession>A0AAD6T6I7</accession>
<dbReference type="AlphaFoldDB" id="A0AAD6T6I7"/>
<dbReference type="Proteomes" id="UP001218188">
    <property type="component" value="Unassembled WGS sequence"/>
</dbReference>